<feature type="transmembrane region" description="Helical" evidence="5">
    <location>
        <begin position="12"/>
        <end position="35"/>
    </location>
</feature>
<dbReference type="GO" id="GO:0004100">
    <property type="term" value="F:chitin synthase activity"/>
    <property type="evidence" value="ECO:0007669"/>
    <property type="project" value="UniProtKB-EC"/>
</dbReference>
<dbReference type="InterPro" id="IPR036259">
    <property type="entry name" value="MFS_trans_sf"/>
</dbReference>
<organism evidence="6">
    <name type="scientific">Ganoderma boninense</name>
    <dbReference type="NCBI Taxonomy" id="34458"/>
    <lineage>
        <taxon>Eukaryota</taxon>
        <taxon>Fungi</taxon>
        <taxon>Dikarya</taxon>
        <taxon>Basidiomycota</taxon>
        <taxon>Agaricomycotina</taxon>
        <taxon>Agaricomycetes</taxon>
        <taxon>Polyporales</taxon>
        <taxon>Polyporaceae</taxon>
        <taxon>Ganoderma</taxon>
    </lineage>
</organism>
<gene>
    <name evidence="6" type="primary">Q4WC58</name>
</gene>
<dbReference type="SUPFAM" id="SSF103473">
    <property type="entry name" value="MFS general substrate transporter"/>
    <property type="match status" value="1"/>
</dbReference>
<sequence length="187" mass="20490">MTYGFNSGQIQVLQGLTNIGNIVVVILALVITGPLNDWWIIWMARRNGSIYEPEYRLVFMLSMLLGVFGYLGWAIGNDRHMPWIGAVSCYAMTHLSFVVSGSTRIAYVIDTHGANASHVIALTEFVMHAVSYGATFFANRLILAAGVKRTLLVVAAIQAACWLTCIPISRVTPVSSRPAETPSRELS</sequence>
<comment type="subcellular location">
    <subcellularLocation>
        <location evidence="1">Membrane</location>
        <topology evidence="1">Multi-pass membrane protein</topology>
    </subcellularLocation>
</comment>
<evidence type="ECO:0000256" key="4">
    <source>
        <dbReference type="ARBA" id="ARBA00023136"/>
    </source>
</evidence>
<reference evidence="6" key="1">
    <citation type="submission" date="2019-10" db="EMBL/GenBank/DDBJ databases">
        <authorList>
            <person name="Nor Muhammad N."/>
        </authorList>
    </citation>
    <scope>NUCLEOTIDE SEQUENCE</scope>
</reference>
<feature type="transmembrane region" description="Helical" evidence="5">
    <location>
        <begin position="83"/>
        <end position="107"/>
    </location>
</feature>
<keyword evidence="6" id="KW-0328">Glycosyltransferase</keyword>
<dbReference type="AlphaFoldDB" id="A0A5K1JZ68"/>
<accession>A0A5K1JZ68</accession>
<protein>
    <submittedName>
        <fullName evidence="6">Chitin synthase F (EC)</fullName>
        <ecNumber evidence="6">2.4.1.16</ecNumber>
    </submittedName>
</protein>
<dbReference type="EC" id="2.4.1.16" evidence="6"/>
<evidence type="ECO:0000256" key="3">
    <source>
        <dbReference type="ARBA" id="ARBA00022989"/>
    </source>
</evidence>
<dbReference type="PANTHER" id="PTHR23502:SF164">
    <property type="entry name" value="MAJOR FACILITATOR SUPERFAMILY (MFS) PROFILE DOMAIN-CONTAINING PROTEIN"/>
    <property type="match status" value="1"/>
</dbReference>
<keyword evidence="6" id="KW-0808">Transferase</keyword>
<evidence type="ECO:0000256" key="2">
    <source>
        <dbReference type="ARBA" id="ARBA00022692"/>
    </source>
</evidence>
<dbReference type="EMBL" id="LR726630">
    <property type="protein sequence ID" value="VWO97948.1"/>
    <property type="molecule type" value="Genomic_DNA"/>
</dbReference>
<keyword evidence="2 5" id="KW-0812">Transmembrane</keyword>
<keyword evidence="3 5" id="KW-1133">Transmembrane helix</keyword>
<dbReference type="PANTHER" id="PTHR23502">
    <property type="entry name" value="MAJOR FACILITATOR SUPERFAMILY"/>
    <property type="match status" value="1"/>
</dbReference>
<keyword evidence="4 5" id="KW-0472">Membrane</keyword>
<proteinExistence type="predicted"/>
<evidence type="ECO:0000256" key="5">
    <source>
        <dbReference type="SAM" id="Phobius"/>
    </source>
</evidence>
<evidence type="ECO:0000313" key="6">
    <source>
        <dbReference type="EMBL" id="VWO97948.1"/>
    </source>
</evidence>
<evidence type="ECO:0000256" key="1">
    <source>
        <dbReference type="ARBA" id="ARBA00004141"/>
    </source>
</evidence>
<dbReference type="GO" id="GO:0005886">
    <property type="term" value="C:plasma membrane"/>
    <property type="evidence" value="ECO:0007669"/>
    <property type="project" value="TreeGrafter"/>
</dbReference>
<feature type="transmembrane region" description="Helical" evidence="5">
    <location>
        <begin position="150"/>
        <end position="169"/>
    </location>
</feature>
<dbReference type="GO" id="GO:0022857">
    <property type="term" value="F:transmembrane transporter activity"/>
    <property type="evidence" value="ECO:0007669"/>
    <property type="project" value="TreeGrafter"/>
</dbReference>
<feature type="transmembrane region" description="Helical" evidence="5">
    <location>
        <begin position="55"/>
        <end position="76"/>
    </location>
</feature>
<name>A0A5K1JZ68_9APHY</name>
<feature type="transmembrane region" description="Helical" evidence="5">
    <location>
        <begin position="119"/>
        <end position="138"/>
    </location>
</feature>